<dbReference type="InterPro" id="IPR011009">
    <property type="entry name" value="Kinase-like_dom_sf"/>
</dbReference>
<dbReference type="PANTHER" id="PTHR23257">
    <property type="entry name" value="SERINE-THREONINE PROTEIN KINASE"/>
    <property type="match status" value="1"/>
</dbReference>
<feature type="domain" description="Protein kinase" evidence="1">
    <location>
        <begin position="26"/>
        <end position="335"/>
    </location>
</feature>
<sequence length="335" mass="36911">MQPVLPNPPMLPDQVTIYGKRYQAKFANWHILHQSVLNHVILWQVTASFCPLQAACANHRQQTAFNLPLVIKTLLPTASTLSQTQLSHEIGMLQTCQQFAICALAENKPEASHNLATKQAGVAQLLFYDITPNATCGGFLAMPCYAAPNLRQLIGEQSLNFAQSLNIAHQLCRTLNALHDLNLLHGDVKPSNILYAPDHQQLIVLDFALAQNLPLAHGQTLPAPTTTAGTPAYMAPEQFMGATPSRAQENYSVGVILFELFTNTRLFTAATIRDWAYTHQNSPLPDIKARIDTRFANDTTFNAQQADLLGKFIGSLLAKHPDNRQNLLGITQIFA</sequence>
<reference evidence="2 3" key="1">
    <citation type="submission" date="2018-06" db="EMBL/GenBank/DDBJ databases">
        <authorList>
            <consortium name="Pathogen Informatics"/>
            <person name="Doyle S."/>
        </authorList>
    </citation>
    <scope>NUCLEOTIDE SEQUENCE [LARGE SCALE GENOMIC DNA]</scope>
    <source>
        <strain evidence="2 3">NCTC11091</strain>
    </source>
</reference>
<dbReference type="SUPFAM" id="SSF56112">
    <property type="entry name" value="Protein kinase-like (PK-like)"/>
    <property type="match status" value="1"/>
</dbReference>
<dbReference type="GO" id="GO:0005737">
    <property type="term" value="C:cytoplasm"/>
    <property type="evidence" value="ECO:0007669"/>
    <property type="project" value="TreeGrafter"/>
</dbReference>
<protein>
    <submittedName>
        <fullName evidence="2">Serine/threonine-protein kinase pknK</fullName>
        <ecNumber evidence="2">2.7.11.1</ecNumber>
    </submittedName>
</protein>
<dbReference type="PROSITE" id="PS50011">
    <property type="entry name" value="PROTEIN_KINASE_DOM"/>
    <property type="match status" value="1"/>
</dbReference>
<dbReference type="PROSITE" id="PS00108">
    <property type="entry name" value="PROTEIN_KINASE_ST"/>
    <property type="match status" value="1"/>
</dbReference>
<dbReference type="Gene3D" id="1.10.510.10">
    <property type="entry name" value="Transferase(Phosphotransferase) domain 1"/>
    <property type="match status" value="1"/>
</dbReference>
<accession>A0A378Q311</accession>
<gene>
    <name evidence="2" type="primary">pknK</name>
    <name evidence="2" type="ORF">NCTC11091_00981</name>
</gene>
<name>A0A378Q311_9GAMM</name>
<dbReference type="InterPro" id="IPR000719">
    <property type="entry name" value="Prot_kinase_dom"/>
</dbReference>
<keyword evidence="2" id="KW-0808">Transferase</keyword>
<dbReference type="GO" id="GO:0007165">
    <property type="term" value="P:signal transduction"/>
    <property type="evidence" value="ECO:0007669"/>
    <property type="project" value="TreeGrafter"/>
</dbReference>
<dbReference type="GO" id="GO:0004674">
    <property type="term" value="F:protein serine/threonine kinase activity"/>
    <property type="evidence" value="ECO:0007669"/>
    <property type="project" value="UniProtKB-EC"/>
</dbReference>
<dbReference type="EC" id="2.7.11.1" evidence="2"/>
<dbReference type="Proteomes" id="UP000255193">
    <property type="component" value="Unassembled WGS sequence"/>
</dbReference>
<dbReference type="SMART" id="SM00220">
    <property type="entry name" value="S_TKc"/>
    <property type="match status" value="1"/>
</dbReference>
<proteinExistence type="predicted"/>
<dbReference type="PANTHER" id="PTHR23257:SF958">
    <property type="entry name" value="SERINE_THREONINE-PROTEIN KINASE WNK4"/>
    <property type="match status" value="1"/>
</dbReference>
<dbReference type="AlphaFoldDB" id="A0A378Q311"/>
<evidence type="ECO:0000313" key="2">
    <source>
        <dbReference type="EMBL" id="STY95190.1"/>
    </source>
</evidence>
<dbReference type="InterPro" id="IPR050167">
    <property type="entry name" value="Ser_Thr_protein_kinase"/>
</dbReference>
<evidence type="ECO:0000313" key="3">
    <source>
        <dbReference type="Proteomes" id="UP000255193"/>
    </source>
</evidence>
<keyword evidence="2" id="KW-0418">Kinase</keyword>
<dbReference type="RefSeq" id="WP_079352242.1">
    <property type="nucleotide sequence ID" value="NZ_MXAO01000078.1"/>
</dbReference>
<organism evidence="2 3">
    <name type="scientific">Faucicola atlantae</name>
    <dbReference type="NCBI Taxonomy" id="34059"/>
    <lineage>
        <taxon>Bacteria</taxon>
        <taxon>Pseudomonadati</taxon>
        <taxon>Pseudomonadota</taxon>
        <taxon>Gammaproteobacteria</taxon>
        <taxon>Moraxellales</taxon>
        <taxon>Moraxellaceae</taxon>
        <taxon>Faucicola</taxon>
    </lineage>
</organism>
<dbReference type="GO" id="GO:0005524">
    <property type="term" value="F:ATP binding"/>
    <property type="evidence" value="ECO:0007669"/>
    <property type="project" value="InterPro"/>
</dbReference>
<dbReference type="EMBL" id="UGQA01000001">
    <property type="protein sequence ID" value="STY95190.1"/>
    <property type="molecule type" value="Genomic_DNA"/>
</dbReference>
<dbReference type="Pfam" id="PF00069">
    <property type="entry name" value="Pkinase"/>
    <property type="match status" value="1"/>
</dbReference>
<dbReference type="InterPro" id="IPR008271">
    <property type="entry name" value="Ser/Thr_kinase_AS"/>
</dbReference>
<evidence type="ECO:0000259" key="1">
    <source>
        <dbReference type="PROSITE" id="PS50011"/>
    </source>
</evidence>